<dbReference type="Proteomes" id="UP000193467">
    <property type="component" value="Unassembled WGS sequence"/>
</dbReference>
<organism evidence="1 2">
    <name type="scientific">Leucosporidium creatinivorum</name>
    <dbReference type="NCBI Taxonomy" id="106004"/>
    <lineage>
        <taxon>Eukaryota</taxon>
        <taxon>Fungi</taxon>
        <taxon>Dikarya</taxon>
        <taxon>Basidiomycota</taxon>
        <taxon>Pucciniomycotina</taxon>
        <taxon>Microbotryomycetes</taxon>
        <taxon>Leucosporidiales</taxon>
        <taxon>Leucosporidium</taxon>
    </lineage>
</organism>
<dbReference type="InParanoid" id="A0A1Y2G1A4"/>
<comment type="caution">
    <text evidence="1">The sequence shown here is derived from an EMBL/GenBank/DDBJ whole genome shotgun (WGS) entry which is preliminary data.</text>
</comment>
<protein>
    <recommendedName>
        <fullName evidence="3">F-box domain-containing protein</fullName>
    </recommendedName>
</protein>
<accession>A0A1Y2G1A4</accession>
<evidence type="ECO:0000313" key="2">
    <source>
        <dbReference type="Proteomes" id="UP000193467"/>
    </source>
</evidence>
<dbReference type="AlphaFoldDB" id="A0A1Y2G1A4"/>
<evidence type="ECO:0000313" key="1">
    <source>
        <dbReference type="EMBL" id="ORY90615.1"/>
    </source>
</evidence>
<sequence length="182" mass="20793">MSASEQEQVKIEPQEEQLAVKVEDPAPPAQQQQQLTIPDLPKEVLHRILSMTTEQLSFTSRYRNLKSTALVAKAWRGPSQELLCRDAVFHSVATIQRWLESEACSRYPSERIEIDGRYGQVDAHSAEQVVARATGVRRLRLDFIRGISSRILTTPNLASECLIFTLALLRRQGEKDRRRARR</sequence>
<evidence type="ECO:0008006" key="3">
    <source>
        <dbReference type="Google" id="ProtNLM"/>
    </source>
</evidence>
<gene>
    <name evidence="1" type="ORF">BCR35DRAFT_103630</name>
</gene>
<keyword evidence="2" id="KW-1185">Reference proteome</keyword>
<reference evidence="1 2" key="1">
    <citation type="submission" date="2016-07" db="EMBL/GenBank/DDBJ databases">
        <title>Pervasive Adenine N6-methylation of Active Genes in Fungi.</title>
        <authorList>
            <consortium name="DOE Joint Genome Institute"/>
            <person name="Mondo S.J."/>
            <person name="Dannebaum R.O."/>
            <person name="Kuo R.C."/>
            <person name="Labutti K."/>
            <person name="Haridas S."/>
            <person name="Kuo A."/>
            <person name="Salamov A."/>
            <person name="Ahrendt S.R."/>
            <person name="Lipzen A."/>
            <person name="Sullivan W."/>
            <person name="Andreopoulos W.B."/>
            <person name="Clum A."/>
            <person name="Lindquist E."/>
            <person name="Daum C."/>
            <person name="Ramamoorthy G.K."/>
            <person name="Gryganskyi A."/>
            <person name="Culley D."/>
            <person name="Magnuson J.K."/>
            <person name="James T.Y."/>
            <person name="O'Malley M.A."/>
            <person name="Stajich J.E."/>
            <person name="Spatafora J.W."/>
            <person name="Visel A."/>
            <person name="Grigoriev I.V."/>
        </authorList>
    </citation>
    <scope>NUCLEOTIDE SEQUENCE [LARGE SCALE GENOMIC DNA]</scope>
    <source>
        <strain evidence="1 2">62-1032</strain>
    </source>
</reference>
<dbReference type="EMBL" id="MCGR01000003">
    <property type="protein sequence ID" value="ORY90615.1"/>
    <property type="molecule type" value="Genomic_DNA"/>
</dbReference>
<proteinExistence type="predicted"/>
<name>A0A1Y2G1A4_9BASI</name>